<dbReference type="SUPFAM" id="SSF56496">
    <property type="entry name" value="Fibrinogen C-terminal domain-like"/>
    <property type="match status" value="1"/>
</dbReference>
<dbReference type="InterPro" id="IPR001881">
    <property type="entry name" value="EGF-like_Ca-bd_dom"/>
</dbReference>
<name>A0A914VLB7_9BILA</name>
<dbReference type="Pfam" id="PF00147">
    <property type="entry name" value="Fibrinogen_C"/>
    <property type="match status" value="1"/>
</dbReference>
<comment type="caution">
    <text evidence="6">Lacks conserved residue(s) required for the propagation of feature annotation.</text>
</comment>
<keyword evidence="3" id="KW-0677">Repeat</keyword>
<keyword evidence="5 6" id="KW-1015">Disulfide bond</keyword>
<dbReference type="InterPro" id="IPR024731">
    <property type="entry name" value="NELL2-like_EGF"/>
</dbReference>
<feature type="domain" description="Fibrinogen C-terminal" evidence="9">
    <location>
        <begin position="341"/>
        <end position="518"/>
    </location>
</feature>
<dbReference type="Pfam" id="PF12947">
    <property type="entry name" value="EGF_3"/>
    <property type="match status" value="1"/>
</dbReference>
<protein>
    <submittedName>
        <fullName evidence="11">Uncharacterized protein</fullName>
    </submittedName>
</protein>
<dbReference type="SMART" id="SM00186">
    <property type="entry name" value="FBG"/>
    <property type="match status" value="1"/>
</dbReference>
<evidence type="ECO:0000256" key="5">
    <source>
        <dbReference type="ARBA" id="ARBA00023157"/>
    </source>
</evidence>
<keyword evidence="4" id="KW-0646">Protease inhibitor</keyword>
<dbReference type="SMART" id="SM00179">
    <property type="entry name" value="EGF_CA"/>
    <property type="match status" value="1"/>
</dbReference>
<keyword evidence="4" id="KW-0722">Serine protease inhibitor</keyword>
<dbReference type="SUPFAM" id="SSF57196">
    <property type="entry name" value="EGF/Laminin"/>
    <property type="match status" value="1"/>
</dbReference>
<dbReference type="Pfam" id="PF07645">
    <property type="entry name" value="EGF_CA"/>
    <property type="match status" value="1"/>
</dbReference>
<dbReference type="SMART" id="SM00181">
    <property type="entry name" value="EGF"/>
    <property type="match status" value="2"/>
</dbReference>
<evidence type="ECO:0000313" key="10">
    <source>
        <dbReference type="Proteomes" id="UP000887566"/>
    </source>
</evidence>
<keyword evidence="2" id="KW-0732">Signal</keyword>
<feature type="domain" description="EGF-like" evidence="7">
    <location>
        <begin position="302"/>
        <end position="342"/>
    </location>
</feature>
<dbReference type="InterPro" id="IPR036084">
    <property type="entry name" value="Ser_inhib-like_sf"/>
</dbReference>
<dbReference type="PROSITE" id="PS51233">
    <property type="entry name" value="VWFD"/>
    <property type="match status" value="1"/>
</dbReference>
<evidence type="ECO:0000256" key="4">
    <source>
        <dbReference type="ARBA" id="ARBA00022900"/>
    </source>
</evidence>
<sequence>MPDIPAFRGPDVLCGLAGNLDGDCKDDLRLRNGTVLPAVPIAANQSNPCTMDQFSMISEQYGDNWIVPQQDHGCILGTVLANTTLPCDGQYFTDAGVTCQPILDALNAVNYFAQCQGMGAAEINRYYQKCQWEICVQNKSEEMESEKCTMLTEFAHACQSALPGTRLGEWRKGLTCPLYCPNQSSDYSDCATGCPDTCTVHGGPVNCTRPCIEGCACKPGYVFDNGTCIALGNCSCFDGSSAHDANSVWYAQNCTIRKECHDGAISSEPIACDQNANCASSGGQEQCVCKIGFTGDGVHCADIDECLNTTLCGQAQAQGWCNNTIGSYFCTCNPNFDGQECERFYPRRHCADLYIVHNDTTSGIKTIYPSFAFNGHAANSPLTVYCDMAAATGGGWTAFTGSDGNSTVGKTFAEYENGFGNANANDYWLGLSYLYGATHEFQTTLRISLEFCNGEQSVEWIYPDFSILNATYGYAPLINGAGSGSAGEGWIMNWPNGQGPRFSGTDNCQMVAANSTSK</sequence>
<dbReference type="Gene3D" id="3.90.215.10">
    <property type="entry name" value="Gamma Fibrinogen, chain A, domain 1"/>
    <property type="match status" value="1"/>
</dbReference>
<dbReference type="PROSITE" id="PS00022">
    <property type="entry name" value="EGF_1"/>
    <property type="match status" value="1"/>
</dbReference>
<feature type="domain" description="VWFD" evidence="8">
    <location>
        <begin position="1"/>
        <end position="75"/>
    </location>
</feature>
<dbReference type="AlphaFoldDB" id="A0A914VLB7"/>
<dbReference type="PANTHER" id="PTHR46160">
    <property type="entry name" value="ALPHA-TECTORIN-RELATED"/>
    <property type="match status" value="1"/>
</dbReference>
<dbReference type="Gene3D" id="2.10.25.10">
    <property type="entry name" value="Laminin"/>
    <property type="match status" value="3"/>
</dbReference>
<reference evidence="11" key="1">
    <citation type="submission" date="2022-11" db="UniProtKB">
        <authorList>
            <consortium name="WormBaseParasite"/>
        </authorList>
    </citation>
    <scope>IDENTIFICATION</scope>
</reference>
<evidence type="ECO:0000313" key="11">
    <source>
        <dbReference type="WBParaSite" id="PSAMB.scaffold2189size24728.g16726.t1"/>
    </source>
</evidence>
<dbReference type="CDD" id="cd19941">
    <property type="entry name" value="TIL"/>
    <property type="match status" value="1"/>
</dbReference>
<dbReference type="Pfam" id="PF01826">
    <property type="entry name" value="TIL"/>
    <property type="match status" value="1"/>
</dbReference>
<dbReference type="InterPro" id="IPR052749">
    <property type="entry name" value="Alpha-tectorin"/>
</dbReference>
<evidence type="ECO:0000256" key="6">
    <source>
        <dbReference type="PROSITE-ProRule" id="PRU00076"/>
    </source>
</evidence>
<keyword evidence="10" id="KW-1185">Reference proteome</keyword>
<dbReference type="PANTHER" id="PTHR46160:SF9">
    <property type="entry name" value="PROTEIN PRY2-RELATED"/>
    <property type="match status" value="1"/>
</dbReference>
<dbReference type="InterPro" id="IPR000742">
    <property type="entry name" value="EGF"/>
</dbReference>
<dbReference type="WBParaSite" id="PSAMB.scaffold2189size24728.g16726.t1">
    <property type="protein sequence ID" value="PSAMB.scaffold2189size24728.g16726.t1"/>
    <property type="gene ID" value="PSAMB.scaffold2189size24728.g16726"/>
</dbReference>
<evidence type="ECO:0000259" key="8">
    <source>
        <dbReference type="PROSITE" id="PS51233"/>
    </source>
</evidence>
<evidence type="ECO:0000256" key="1">
    <source>
        <dbReference type="ARBA" id="ARBA00022536"/>
    </source>
</evidence>
<dbReference type="SUPFAM" id="SSF57567">
    <property type="entry name" value="Serine protease inhibitors"/>
    <property type="match status" value="1"/>
</dbReference>
<dbReference type="InterPro" id="IPR002181">
    <property type="entry name" value="Fibrinogen_a/b/g_C_dom"/>
</dbReference>
<dbReference type="GO" id="GO:0004867">
    <property type="term" value="F:serine-type endopeptidase inhibitor activity"/>
    <property type="evidence" value="ECO:0007669"/>
    <property type="project" value="UniProtKB-KW"/>
</dbReference>
<dbReference type="InterPro" id="IPR001846">
    <property type="entry name" value="VWF_type-D"/>
</dbReference>
<evidence type="ECO:0000256" key="3">
    <source>
        <dbReference type="ARBA" id="ARBA00022737"/>
    </source>
</evidence>
<proteinExistence type="predicted"/>
<dbReference type="InterPro" id="IPR014716">
    <property type="entry name" value="Fibrinogen_a/b/g_C_1"/>
</dbReference>
<dbReference type="InterPro" id="IPR049883">
    <property type="entry name" value="NOTCH1_EGF-like"/>
</dbReference>
<dbReference type="GO" id="GO:0005509">
    <property type="term" value="F:calcium ion binding"/>
    <property type="evidence" value="ECO:0007669"/>
    <property type="project" value="InterPro"/>
</dbReference>
<evidence type="ECO:0000259" key="9">
    <source>
        <dbReference type="PROSITE" id="PS51406"/>
    </source>
</evidence>
<dbReference type="Proteomes" id="UP000887566">
    <property type="component" value="Unplaced"/>
</dbReference>
<dbReference type="InterPro" id="IPR036056">
    <property type="entry name" value="Fibrinogen-like_C"/>
</dbReference>
<dbReference type="PROSITE" id="PS51406">
    <property type="entry name" value="FIBRINOGEN_C_2"/>
    <property type="match status" value="1"/>
</dbReference>
<dbReference type="InterPro" id="IPR002919">
    <property type="entry name" value="TIL_dom"/>
</dbReference>
<dbReference type="PROSITE" id="PS01186">
    <property type="entry name" value="EGF_2"/>
    <property type="match status" value="1"/>
</dbReference>
<dbReference type="PROSITE" id="PS00010">
    <property type="entry name" value="ASX_HYDROXYL"/>
    <property type="match status" value="1"/>
</dbReference>
<organism evidence="10 11">
    <name type="scientific">Plectus sambesii</name>
    <dbReference type="NCBI Taxonomy" id="2011161"/>
    <lineage>
        <taxon>Eukaryota</taxon>
        <taxon>Metazoa</taxon>
        <taxon>Ecdysozoa</taxon>
        <taxon>Nematoda</taxon>
        <taxon>Chromadorea</taxon>
        <taxon>Plectida</taxon>
        <taxon>Plectina</taxon>
        <taxon>Plectoidea</taxon>
        <taxon>Plectidae</taxon>
        <taxon>Plectus</taxon>
    </lineage>
</organism>
<evidence type="ECO:0000256" key="2">
    <source>
        <dbReference type="ARBA" id="ARBA00022729"/>
    </source>
</evidence>
<dbReference type="PROSITE" id="PS50026">
    <property type="entry name" value="EGF_3"/>
    <property type="match status" value="1"/>
</dbReference>
<dbReference type="InterPro" id="IPR000152">
    <property type="entry name" value="EGF-type_Asp/Asn_hydroxyl_site"/>
</dbReference>
<keyword evidence="1 6" id="KW-0245">EGF-like domain</keyword>
<accession>A0A914VLB7</accession>
<evidence type="ECO:0000259" key="7">
    <source>
        <dbReference type="PROSITE" id="PS50026"/>
    </source>
</evidence>
<dbReference type="CDD" id="cd00054">
    <property type="entry name" value="EGF_CA"/>
    <property type="match status" value="1"/>
</dbReference>
<feature type="disulfide bond" evidence="6">
    <location>
        <begin position="332"/>
        <end position="341"/>
    </location>
</feature>